<evidence type="ECO:0000256" key="1">
    <source>
        <dbReference type="SAM" id="MobiDB-lite"/>
    </source>
</evidence>
<comment type="caution">
    <text evidence="2">The sequence shown here is derived from an EMBL/GenBank/DDBJ whole genome shotgun (WGS) entry which is preliminary data.</text>
</comment>
<evidence type="ECO:0000313" key="2">
    <source>
        <dbReference type="EMBL" id="KAI3543269.1"/>
    </source>
</evidence>
<gene>
    <name evidence="2" type="ORF">CABS02_10146</name>
</gene>
<dbReference type="OrthoDB" id="10282701at2759"/>
<keyword evidence="3" id="KW-1185">Reference proteome</keyword>
<organism evidence="2 3">
    <name type="scientific">Colletotrichum abscissum</name>
    <dbReference type="NCBI Taxonomy" id="1671311"/>
    <lineage>
        <taxon>Eukaryota</taxon>
        <taxon>Fungi</taxon>
        <taxon>Dikarya</taxon>
        <taxon>Ascomycota</taxon>
        <taxon>Pezizomycotina</taxon>
        <taxon>Sordariomycetes</taxon>
        <taxon>Hypocreomycetidae</taxon>
        <taxon>Glomerellales</taxon>
        <taxon>Glomerellaceae</taxon>
        <taxon>Colletotrichum</taxon>
        <taxon>Colletotrichum acutatum species complex</taxon>
    </lineage>
</organism>
<name>A0A9Q0B2J0_9PEZI</name>
<proteinExistence type="predicted"/>
<dbReference type="AlphaFoldDB" id="A0A9Q0B2J0"/>
<feature type="region of interest" description="Disordered" evidence="1">
    <location>
        <begin position="1"/>
        <end position="34"/>
    </location>
</feature>
<protein>
    <submittedName>
        <fullName evidence="2">Uncharacterized protein</fullName>
    </submittedName>
</protein>
<reference evidence="2" key="1">
    <citation type="submission" date="2019-01" db="EMBL/GenBank/DDBJ databases">
        <title>Colletotrichum abscissum LGMF1257.</title>
        <authorList>
            <person name="Baroncelli R."/>
        </authorList>
    </citation>
    <scope>NUCLEOTIDE SEQUENCE</scope>
    <source>
        <strain evidence="2">Ca142</strain>
    </source>
</reference>
<dbReference type="EMBL" id="SDAQ01000073">
    <property type="protein sequence ID" value="KAI3543269.1"/>
    <property type="molecule type" value="Genomic_DNA"/>
</dbReference>
<dbReference type="Proteomes" id="UP001056436">
    <property type="component" value="Unassembled WGS sequence"/>
</dbReference>
<sequence>MQNVKSAQSSLIAANGSPVVGEGPVPSSASGHGQEDHISILCQGAIYREGGHGSDTIPINETVLDVVDFSLESPLGDSITHYAVSCSLLEHRHCPPENARPLGVDDPGGTDWLWTGIFQRGPKRKQVYIWTCSDLLLET</sequence>
<feature type="compositionally biased region" description="Polar residues" evidence="1">
    <location>
        <begin position="1"/>
        <end position="12"/>
    </location>
</feature>
<accession>A0A9Q0B2J0</accession>
<evidence type="ECO:0000313" key="3">
    <source>
        <dbReference type="Proteomes" id="UP001056436"/>
    </source>
</evidence>